<protein>
    <submittedName>
        <fullName evidence="1">Uncharacterized protein</fullName>
    </submittedName>
</protein>
<organism evidence="1 2">
    <name type="scientific">Marine Group I thaumarchaeote SCGC AAA799-N04</name>
    <dbReference type="NCBI Taxonomy" id="1502293"/>
    <lineage>
        <taxon>Archaea</taxon>
        <taxon>Nitrososphaerota</taxon>
        <taxon>Marine Group I</taxon>
    </lineage>
</organism>
<reference evidence="1 2" key="1">
    <citation type="submission" date="2014-06" db="EMBL/GenBank/DDBJ databases">
        <authorList>
            <person name="Ngugi D.K."/>
            <person name="Blom J."/>
            <person name="Alam I."/>
            <person name="Rashid M."/>
            <person name="Ba Alawi W."/>
            <person name="Zhang G."/>
            <person name="Hikmawan T."/>
            <person name="Guan Y."/>
            <person name="Antunes A."/>
            <person name="Siam R."/>
            <person name="ElDorry H."/>
            <person name="Bajic V."/>
            <person name="Stingl U."/>
        </authorList>
    </citation>
    <scope>NUCLEOTIDE SEQUENCE [LARGE SCALE GENOMIC DNA]</scope>
    <source>
        <strain evidence="1">SCGC AAA799-N04</strain>
    </source>
</reference>
<name>A0A081RM20_9ARCH</name>
<keyword evidence="2" id="KW-1185">Reference proteome</keyword>
<evidence type="ECO:0000313" key="2">
    <source>
        <dbReference type="Proteomes" id="UP000028059"/>
    </source>
</evidence>
<evidence type="ECO:0000313" key="1">
    <source>
        <dbReference type="EMBL" id="KEQ56243.1"/>
    </source>
</evidence>
<dbReference type="EMBL" id="JOKN01000026">
    <property type="protein sequence ID" value="KEQ56243.1"/>
    <property type="molecule type" value="Genomic_DNA"/>
</dbReference>
<gene>
    <name evidence="1" type="ORF">AAA799N04_01328</name>
</gene>
<proteinExistence type="predicted"/>
<accession>A0A081RM20</accession>
<comment type="caution">
    <text evidence="1">The sequence shown here is derived from an EMBL/GenBank/DDBJ whole genome shotgun (WGS) entry which is preliminary data.</text>
</comment>
<dbReference type="AlphaFoldDB" id="A0A081RM20"/>
<dbReference type="Proteomes" id="UP000028059">
    <property type="component" value="Unassembled WGS sequence"/>
</dbReference>
<sequence>MSEICERCKKSVDQVSRYHDHGVDKLLCSDCTSEIEEYYSLTCAKCGKPAHLRGNLIEYENQKICPVCMDEIRIKEN</sequence>